<accession>A0AAP3UXN5</accession>
<dbReference type="Gene3D" id="3.90.550.10">
    <property type="entry name" value="Spore Coat Polysaccharide Biosynthesis Protein SpsA, Chain A"/>
    <property type="match status" value="1"/>
</dbReference>
<evidence type="ECO:0000256" key="2">
    <source>
        <dbReference type="ARBA" id="ARBA00012387"/>
    </source>
</evidence>
<dbReference type="EMBL" id="JARGEQ010000016">
    <property type="protein sequence ID" value="MDF1585307.1"/>
    <property type="molecule type" value="Genomic_DNA"/>
</dbReference>
<dbReference type="NCBIfam" id="TIGR01479">
    <property type="entry name" value="GMP_PMI"/>
    <property type="match status" value="1"/>
</dbReference>
<feature type="domain" description="Mannose-6-phosphate isomerase type II C-terminal" evidence="10">
    <location>
        <begin position="356"/>
        <end position="469"/>
    </location>
</feature>
<dbReference type="GO" id="GO:0000271">
    <property type="term" value="P:polysaccharide biosynthetic process"/>
    <property type="evidence" value="ECO:0007669"/>
    <property type="project" value="InterPro"/>
</dbReference>
<evidence type="ECO:0000256" key="8">
    <source>
        <dbReference type="RuleBase" id="RU004190"/>
    </source>
</evidence>
<evidence type="ECO:0000259" key="10">
    <source>
        <dbReference type="Pfam" id="PF01050"/>
    </source>
</evidence>
<evidence type="ECO:0000313" key="12">
    <source>
        <dbReference type="EMBL" id="MDF1585307.1"/>
    </source>
</evidence>
<keyword evidence="5" id="KW-0547">Nucleotide-binding</keyword>
<dbReference type="InterPro" id="IPR049577">
    <property type="entry name" value="GMPP_N"/>
</dbReference>
<comment type="caution">
    <text evidence="12">The sequence shown here is derived from an EMBL/GenBank/DDBJ whole genome shotgun (WGS) entry which is preliminary data.</text>
</comment>
<reference evidence="12 13" key="1">
    <citation type="submission" date="2023-03" db="EMBL/GenBank/DDBJ databases">
        <title>YIM 152171 draft genome.</title>
        <authorList>
            <person name="Yang Z."/>
        </authorList>
    </citation>
    <scope>NUCLEOTIDE SEQUENCE [LARGE SCALE GENOMIC DNA]</scope>
    <source>
        <strain evidence="12 13">YIM 152171</strain>
    </source>
</reference>
<proteinExistence type="inferred from homology"/>
<gene>
    <name evidence="12" type="ORF">PZ740_02785</name>
</gene>
<evidence type="ECO:0000256" key="3">
    <source>
        <dbReference type="ARBA" id="ARBA00022679"/>
    </source>
</evidence>
<dbReference type="PANTHER" id="PTHR46390">
    <property type="entry name" value="MANNOSE-1-PHOSPHATE GUANYLYLTRANSFERASE"/>
    <property type="match status" value="1"/>
</dbReference>
<evidence type="ECO:0000256" key="4">
    <source>
        <dbReference type="ARBA" id="ARBA00022695"/>
    </source>
</evidence>
<dbReference type="GO" id="GO:0005525">
    <property type="term" value="F:GTP binding"/>
    <property type="evidence" value="ECO:0007669"/>
    <property type="project" value="UniProtKB-KW"/>
</dbReference>
<dbReference type="InterPro" id="IPR029044">
    <property type="entry name" value="Nucleotide-diphossugar_trans"/>
</dbReference>
<keyword evidence="12" id="KW-0413">Isomerase</keyword>
<dbReference type="EC" id="2.7.7.13" evidence="2"/>
<dbReference type="InterPro" id="IPR011051">
    <property type="entry name" value="RmlC_Cupin_sf"/>
</dbReference>
<dbReference type="InterPro" id="IPR001538">
    <property type="entry name" value="Man6P_isomerase-2_C"/>
</dbReference>
<name>A0AAP3UXN5_9PROT</name>
<dbReference type="SUPFAM" id="SSF53448">
    <property type="entry name" value="Nucleotide-diphospho-sugar transferases"/>
    <property type="match status" value="1"/>
</dbReference>
<keyword evidence="13" id="KW-1185">Reference proteome</keyword>
<keyword evidence="6" id="KW-0342">GTP-binding</keyword>
<evidence type="ECO:0000256" key="1">
    <source>
        <dbReference type="ARBA" id="ARBA00006115"/>
    </source>
</evidence>
<sequence length="471" mass="50234">MSPMKDLVPVILAGGSGTRLWPVSRTAFPKHLVELLGEESLLQTTARRTLKLAGPGRILTVAAAGQAVLVRRQLRALDPALAQGLMLEPEPRNTAAAVALAAFRAARDLGPQSLLWVCPSDHLMLATSALMEAVAAGLRAAAGGRIVTFGIAPSRAETGFGWIARGESLGDAGVFDVRRFVEKPPRAEAQAMLEDGGYLWNSGMFLMRADTFLEELGRLASEIHEATARAFAALDADGEIAEPALYGAIPSAPVDKAVMERTDRIAVVPCDPRWSDVGSWHALWELMDKDAQENAVAGEALLQDASRNLVRSEHRLVALAGVQDLAVIETADAILVADRANSEAVRGIVAQLAAAGRPEATVHAREARPWGQFTNLGGSSGFRVREVVVDPEGQLTLQRHDGRDEHWIVVEGRASVQLGSSTREVPAGNSVLVPRGTLHRLANAGPGPLRVIEVQVGEILGEEATERLTED</sequence>
<dbReference type="InterPro" id="IPR051161">
    <property type="entry name" value="Mannose-6P_isomerase_type2"/>
</dbReference>
<organism evidence="12 13">
    <name type="scientific">Marinimicrococcus flavescens</name>
    <dbReference type="NCBI Taxonomy" id="3031815"/>
    <lineage>
        <taxon>Bacteria</taxon>
        <taxon>Pseudomonadati</taxon>
        <taxon>Pseudomonadota</taxon>
        <taxon>Alphaproteobacteria</taxon>
        <taxon>Geminicoccales</taxon>
        <taxon>Geminicoccaceae</taxon>
        <taxon>Marinimicrococcus</taxon>
    </lineage>
</organism>
<dbReference type="InterPro" id="IPR006375">
    <property type="entry name" value="Man1P_GuaTrfase/Man6P_Isoase"/>
</dbReference>
<feature type="domain" description="MannoseP isomerase/GMP-like beta-helix" evidence="11">
    <location>
        <begin position="302"/>
        <end position="352"/>
    </location>
</feature>
<dbReference type="InterPro" id="IPR005835">
    <property type="entry name" value="NTP_transferase_dom"/>
</dbReference>
<comment type="catalytic activity">
    <reaction evidence="7">
        <text>alpha-D-mannose 1-phosphate + GTP + H(+) = GDP-alpha-D-mannose + diphosphate</text>
        <dbReference type="Rhea" id="RHEA:15229"/>
        <dbReference type="ChEBI" id="CHEBI:15378"/>
        <dbReference type="ChEBI" id="CHEBI:33019"/>
        <dbReference type="ChEBI" id="CHEBI:37565"/>
        <dbReference type="ChEBI" id="CHEBI:57527"/>
        <dbReference type="ChEBI" id="CHEBI:58409"/>
        <dbReference type="EC" id="2.7.7.13"/>
    </reaction>
</comment>
<dbReference type="PANTHER" id="PTHR46390:SF1">
    <property type="entry name" value="MANNOSE-1-PHOSPHATE GUANYLYLTRANSFERASE"/>
    <property type="match status" value="1"/>
</dbReference>
<dbReference type="Gene3D" id="2.60.120.10">
    <property type="entry name" value="Jelly Rolls"/>
    <property type="match status" value="1"/>
</dbReference>
<protein>
    <recommendedName>
        <fullName evidence="2">mannose-1-phosphate guanylyltransferase</fullName>
        <ecNumber evidence="2">2.7.7.13</ecNumber>
    </recommendedName>
</protein>
<comment type="similarity">
    <text evidence="1 8">Belongs to the mannose-6-phosphate isomerase type 2 family.</text>
</comment>
<dbReference type="Proteomes" id="UP001301140">
    <property type="component" value="Unassembled WGS sequence"/>
</dbReference>
<dbReference type="GO" id="GO:0004475">
    <property type="term" value="F:mannose-1-phosphate guanylyltransferase (GTP) activity"/>
    <property type="evidence" value="ECO:0007669"/>
    <property type="project" value="UniProtKB-EC"/>
</dbReference>
<keyword evidence="3 12" id="KW-0808">Transferase</keyword>
<dbReference type="GO" id="GO:0016853">
    <property type="term" value="F:isomerase activity"/>
    <property type="evidence" value="ECO:0007669"/>
    <property type="project" value="UniProtKB-KW"/>
</dbReference>
<dbReference type="CDD" id="cd02509">
    <property type="entry name" value="GDP-M1P_Guanylyltransferase"/>
    <property type="match status" value="1"/>
</dbReference>
<dbReference type="InterPro" id="IPR054566">
    <property type="entry name" value="ManC/GMP-like_b-helix"/>
</dbReference>
<dbReference type="RefSeq" id="WP_327787722.1">
    <property type="nucleotide sequence ID" value="NZ_JARGEQ010000016.1"/>
</dbReference>
<dbReference type="Pfam" id="PF00483">
    <property type="entry name" value="NTP_transferase"/>
    <property type="match status" value="1"/>
</dbReference>
<dbReference type="SUPFAM" id="SSF51182">
    <property type="entry name" value="RmlC-like cupins"/>
    <property type="match status" value="1"/>
</dbReference>
<dbReference type="Pfam" id="PF22640">
    <property type="entry name" value="ManC_GMP_beta-helix"/>
    <property type="match status" value="1"/>
</dbReference>
<dbReference type="Pfam" id="PF01050">
    <property type="entry name" value="MannoseP_isomer"/>
    <property type="match status" value="1"/>
</dbReference>
<keyword evidence="4 12" id="KW-0548">Nucleotidyltransferase</keyword>
<dbReference type="AlphaFoldDB" id="A0AAP3UXN5"/>
<evidence type="ECO:0000256" key="5">
    <source>
        <dbReference type="ARBA" id="ARBA00022741"/>
    </source>
</evidence>
<feature type="domain" description="Nucleotidyl transferase" evidence="9">
    <location>
        <begin position="9"/>
        <end position="292"/>
    </location>
</feature>
<evidence type="ECO:0000313" key="13">
    <source>
        <dbReference type="Proteomes" id="UP001301140"/>
    </source>
</evidence>
<dbReference type="CDD" id="cd02213">
    <property type="entry name" value="cupin_PMI_typeII_C"/>
    <property type="match status" value="1"/>
</dbReference>
<evidence type="ECO:0000259" key="11">
    <source>
        <dbReference type="Pfam" id="PF22640"/>
    </source>
</evidence>
<evidence type="ECO:0000256" key="7">
    <source>
        <dbReference type="ARBA" id="ARBA00047343"/>
    </source>
</evidence>
<evidence type="ECO:0000256" key="6">
    <source>
        <dbReference type="ARBA" id="ARBA00023134"/>
    </source>
</evidence>
<dbReference type="GO" id="GO:0009298">
    <property type="term" value="P:GDP-mannose biosynthetic process"/>
    <property type="evidence" value="ECO:0007669"/>
    <property type="project" value="TreeGrafter"/>
</dbReference>
<dbReference type="InterPro" id="IPR014710">
    <property type="entry name" value="RmlC-like_jellyroll"/>
</dbReference>
<evidence type="ECO:0000259" key="9">
    <source>
        <dbReference type="Pfam" id="PF00483"/>
    </source>
</evidence>